<dbReference type="AlphaFoldDB" id="A0A8J2MPM7"/>
<keyword evidence="2" id="KW-1185">Reference proteome</keyword>
<reference evidence="1" key="1">
    <citation type="submission" date="2021-09" db="EMBL/GenBank/DDBJ databases">
        <authorList>
            <consortium name="Pathogen Informatics"/>
        </authorList>
    </citation>
    <scope>NUCLEOTIDE SEQUENCE</scope>
</reference>
<dbReference type="Proteomes" id="UP000746747">
    <property type="component" value="Unassembled WGS sequence"/>
</dbReference>
<accession>A0A8J2MPM7</accession>
<evidence type="ECO:0000313" key="2">
    <source>
        <dbReference type="Proteomes" id="UP000746747"/>
    </source>
</evidence>
<dbReference type="EMBL" id="CAKAEH010001413">
    <property type="protein sequence ID" value="CAG9535914.1"/>
    <property type="molecule type" value="Genomic_DNA"/>
</dbReference>
<protein>
    <submittedName>
        <fullName evidence="1">Uncharacterized protein</fullName>
    </submittedName>
</protein>
<gene>
    <name evidence="1" type="ORF">CJOHNSTONI_LOCUS5886</name>
</gene>
<organism evidence="1 2">
    <name type="scientific">Cercopithifilaria johnstoni</name>
    <dbReference type="NCBI Taxonomy" id="2874296"/>
    <lineage>
        <taxon>Eukaryota</taxon>
        <taxon>Metazoa</taxon>
        <taxon>Ecdysozoa</taxon>
        <taxon>Nematoda</taxon>
        <taxon>Chromadorea</taxon>
        <taxon>Rhabditida</taxon>
        <taxon>Spirurina</taxon>
        <taxon>Spiruromorpha</taxon>
        <taxon>Filarioidea</taxon>
        <taxon>Onchocercidae</taxon>
        <taxon>Cercopithifilaria</taxon>
    </lineage>
</organism>
<name>A0A8J2MPM7_9BILA</name>
<sequence length="74" mass="8399">MVCNNTINTHLAAPEHPPEHHPVTKRMTQTKRSMISSDGIAIAPRTEFFTLWPRTISIYSSDLLRNCQPLLAIQ</sequence>
<proteinExistence type="predicted"/>
<evidence type="ECO:0000313" key="1">
    <source>
        <dbReference type="EMBL" id="CAG9535914.1"/>
    </source>
</evidence>
<comment type="caution">
    <text evidence="1">The sequence shown here is derived from an EMBL/GenBank/DDBJ whole genome shotgun (WGS) entry which is preliminary data.</text>
</comment>